<gene>
    <name evidence="2" type="ORF">B0H66DRAFT_272399</name>
</gene>
<dbReference type="Proteomes" id="UP001283341">
    <property type="component" value="Unassembled WGS sequence"/>
</dbReference>
<evidence type="ECO:0000313" key="3">
    <source>
        <dbReference type="Proteomes" id="UP001283341"/>
    </source>
</evidence>
<dbReference type="InterPro" id="IPR002347">
    <property type="entry name" value="SDR_fam"/>
</dbReference>
<dbReference type="Pfam" id="PF00106">
    <property type="entry name" value="adh_short"/>
    <property type="match status" value="1"/>
</dbReference>
<organism evidence="2 3">
    <name type="scientific">Apodospora peruviana</name>
    <dbReference type="NCBI Taxonomy" id="516989"/>
    <lineage>
        <taxon>Eukaryota</taxon>
        <taxon>Fungi</taxon>
        <taxon>Dikarya</taxon>
        <taxon>Ascomycota</taxon>
        <taxon>Pezizomycotina</taxon>
        <taxon>Sordariomycetes</taxon>
        <taxon>Sordariomycetidae</taxon>
        <taxon>Sordariales</taxon>
        <taxon>Lasiosphaeriaceae</taxon>
        <taxon>Apodospora</taxon>
    </lineage>
</organism>
<dbReference type="Gene3D" id="3.40.50.720">
    <property type="entry name" value="NAD(P)-binding Rossmann-like Domain"/>
    <property type="match status" value="1"/>
</dbReference>
<evidence type="ECO:0008006" key="4">
    <source>
        <dbReference type="Google" id="ProtNLM"/>
    </source>
</evidence>
<protein>
    <recommendedName>
        <fullName evidence="4">Short-chain dehydrogenase/reductase family protein</fullName>
    </recommendedName>
</protein>
<dbReference type="EMBL" id="JAUEDM010000005">
    <property type="protein sequence ID" value="KAK3315848.1"/>
    <property type="molecule type" value="Genomic_DNA"/>
</dbReference>
<evidence type="ECO:0000313" key="2">
    <source>
        <dbReference type="EMBL" id="KAK3315848.1"/>
    </source>
</evidence>
<dbReference type="GO" id="GO:0016491">
    <property type="term" value="F:oxidoreductase activity"/>
    <property type="evidence" value="ECO:0007669"/>
    <property type="project" value="UniProtKB-KW"/>
</dbReference>
<keyword evidence="1" id="KW-0560">Oxidoreductase</keyword>
<evidence type="ECO:0000256" key="1">
    <source>
        <dbReference type="ARBA" id="ARBA00023002"/>
    </source>
</evidence>
<dbReference type="PRINTS" id="PR00081">
    <property type="entry name" value="GDHRDH"/>
</dbReference>
<accession>A0AAE0HZL5</accession>
<dbReference type="InterPro" id="IPR036291">
    <property type="entry name" value="NAD(P)-bd_dom_sf"/>
</dbReference>
<sequence>MSQHLGQNAKWESGMPAFFYRQFFEHPPKPPSDPTHLKDQTAIVTGSNGGLGLETARQLLRLGLSRLILAVRSQEKGDAAAASLRAEFPSRSIDVWLLDMESYASITAFAKRCEHDLNQLDIAILNAGVQKTTFVASKDTGHEMDLQVNYLSTAMLAILLLPIMKDKKQVGKAGRLAIVSSDTGYWSDLNHKAGEFLAGGPILPQLDKPEGYSTARGYWRSKTLLTAFVAKLADNVDPDDVIVNSVNPGLTGSTNLQREHQLGVVARTIVNGLMAITARSVEVGASTNVDAVVRQGKESHGSYVSDWTIKPYPLISYSDEGKAFIARLWEETMEELNFARASEILTRLK</sequence>
<dbReference type="SUPFAM" id="SSF51735">
    <property type="entry name" value="NAD(P)-binding Rossmann-fold domains"/>
    <property type="match status" value="1"/>
</dbReference>
<reference evidence="2" key="2">
    <citation type="submission" date="2023-06" db="EMBL/GenBank/DDBJ databases">
        <authorList>
            <consortium name="Lawrence Berkeley National Laboratory"/>
            <person name="Haridas S."/>
            <person name="Hensen N."/>
            <person name="Bonometti L."/>
            <person name="Westerberg I."/>
            <person name="Brannstrom I.O."/>
            <person name="Guillou S."/>
            <person name="Cros-Aarteil S."/>
            <person name="Calhoun S."/>
            <person name="Kuo A."/>
            <person name="Mondo S."/>
            <person name="Pangilinan J."/>
            <person name="Riley R."/>
            <person name="Labutti K."/>
            <person name="Andreopoulos B."/>
            <person name="Lipzen A."/>
            <person name="Chen C."/>
            <person name="Yanf M."/>
            <person name="Daum C."/>
            <person name="Ng V."/>
            <person name="Clum A."/>
            <person name="Steindorff A."/>
            <person name="Ohm R."/>
            <person name="Martin F."/>
            <person name="Silar P."/>
            <person name="Natvig D."/>
            <person name="Lalanne C."/>
            <person name="Gautier V."/>
            <person name="Ament-Velasquez S.L."/>
            <person name="Kruys A."/>
            <person name="Hutchinson M.I."/>
            <person name="Powell A.J."/>
            <person name="Barry K."/>
            <person name="Miller A.N."/>
            <person name="Grigoriev I.V."/>
            <person name="Debuchy R."/>
            <person name="Gladieux P."/>
            <person name="Thoren M.H."/>
            <person name="Johannesson H."/>
        </authorList>
    </citation>
    <scope>NUCLEOTIDE SEQUENCE</scope>
    <source>
        <strain evidence="2">CBS 118394</strain>
    </source>
</reference>
<comment type="caution">
    <text evidence="2">The sequence shown here is derived from an EMBL/GenBank/DDBJ whole genome shotgun (WGS) entry which is preliminary data.</text>
</comment>
<proteinExistence type="predicted"/>
<dbReference type="PANTHER" id="PTHR43157:SF35">
    <property type="entry name" value="DEHYDROGENASE_REDUCTASE FAMILY PROTEIN, PUTATIVE-RELATED"/>
    <property type="match status" value="1"/>
</dbReference>
<reference evidence="2" key="1">
    <citation type="journal article" date="2023" name="Mol. Phylogenet. Evol.">
        <title>Genome-scale phylogeny and comparative genomics of the fungal order Sordariales.</title>
        <authorList>
            <person name="Hensen N."/>
            <person name="Bonometti L."/>
            <person name="Westerberg I."/>
            <person name="Brannstrom I.O."/>
            <person name="Guillou S."/>
            <person name="Cros-Aarteil S."/>
            <person name="Calhoun S."/>
            <person name="Haridas S."/>
            <person name="Kuo A."/>
            <person name="Mondo S."/>
            <person name="Pangilinan J."/>
            <person name="Riley R."/>
            <person name="LaButti K."/>
            <person name="Andreopoulos B."/>
            <person name="Lipzen A."/>
            <person name="Chen C."/>
            <person name="Yan M."/>
            <person name="Daum C."/>
            <person name="Ng V."/>
            <person name="Clum A."/>
            <person name="Steindorff A."/>
            <person name="Ohm R.A."/>
            <person name="Martin F."/>
            <person name="Silar P."/>
            <person name="Natvig D.O."/>
            <person name="Lalanne C."/>
            <person name="Gautier V."/>
            <person name="Ament-Velasquez S.L."/>
            <person name="Kruys A."/>
            <person name="Hutchinson M.I."/>
            <person name="Powell A.J."/>
            <person name="Barry K."/>
            <person name="Miller A.N."/>
            <person name="Grigoriev I.V."/>
            <person name="Debuchy R."/>
            <person name="Gladieux P."/>
            <person name="Hiltunen Thoren M."/>
            <person name="Johannesson H."/>
        </authorList>
    </citation>
    <scope>NUCLEOTIDE SEQUENCE</scope>
    <source>
        <strain evidence="2">CBS 118394</strain>
    </source>
</reference>
<dbReference type="AlphaFoldDB" id="A0AAE0HZL5"/>
<dbReference type="PANTHER" id="PTHR43157">
    <property type="entry name" value="PHOSPHATIDYLINOSITOL-GLYCAN BIOSYNTHESIS CLASS F PROTEIN-RELATED"/>
    <property type="match status" value="1"/>
</dbReference>
<name>A0AAE0HZL5_9PEZI</name>
<keyword evidence="3" id="KW-1185">Reference proteome</keyword>